<comment type="caution">
    <text evidence="1">The sequence shown here is derived from an EMBL/GenBank/DDBJ whole genome shotgun (WGS) entry which is preliminary data.</text>
</comment>
<accession>A0ABN9HAA2</accession>
<gene>
    <name evidence="1" type="ORF">SPARVUS_LOCUS15610610</name>
</gene>
<keyword evidence="2" id="KW-1185">Reference proteome</keyword>
<reference evidence="1" key="1">
    <citation type="submission" date="2023-05" db="EMBL/GenBank/DDBJ databases">
        <authorList>
            <person name="Stuckert A."/>
        </authorList>
    </citation>
    <scope>NUCLEOTIDE SEQUENCE</scope>
</reference>
<sequence>MHIVRSSQCAVTSEKAIPVQGRSRYTCARLKGRSR</sequence>
<evidence type="ECO:0000313" key="2">
    <source>
        <dbReference type="Proteomes" id="UP001162483"/>
    </source>
</evidence>
<protein>
    <submittedName>
        <fullName evidence="1">Uncharacterized protein</fullName>
    </submittedName>
</protein>
<evidence type="ECO:0000313" key="1">
    <source>
        <dbReference type="EMBL" id="CAI9617867.1"/>
    </source>
</evidence>
<dbReference type="Proteomes" id="UP001162483">
    <property type="component" value="Unassembled WGS sequence"/>
</dbReference>
<proteinExistence type="predicted"/>
<dbReference type="EMBL" id="CATNWA010020340">
    <property type="protein sequence ID" value="CAI9617867.1"/>
    <property type="molecule type" value="Genomic_DNA"/>
</dbReference>
<organism evidence="1 2">
    <name type="scientific">Staurois parvus</name>
    <dbReference type="NCBI Taxonomy" id="386267"/>
    <lineage>
        <taxon>Eukaryota</taxon>
        <taxon>Metazoa</taxon>
        <taxon>Chordata</taxon>
        <taxon>Craniata</taxon>
        <taxon>Vertebrata</taxon>
        <taxon>Euteleostomi</taxon>
        <taxon>Amphibia</taxon>
        <taxon>Batrachia</taxon>
        <taxon>Anura</taxon>
        <taxon>Neobatrachia</taxon>
        <taxon>Ranoidea</taxon>
        <taxon>Ranidae</taxon>
        <taxon>Staurois</taxon>
    </lineage>
</organism>
<feature type="non-terminal residue" evidence="1">
    <location>
        <position position="35"/>
    </location>
</feature>
<name>A0ABN9HAA2_9NEOB</name>